<protein>
    <recommendedName>
        <fullName evidence="2">E3 ubiquitin-protein ligase CHFR</fullName>
    </recommendedName>
</protein>
<dbReference type="GO" id="GO:0004842">
    <property type="term" value="F:ubiquitin-protein transferase activity"/>
    <property type="evidence" value="ECO:0007669"/>
    <property type="project" value="TreeGrafter"/>
</dbReference>
<dbReference type="Pfam" id="PF00498">
    <property type="entry name" value="FHA"/>
    <property type="match status" value="1"/>
</dbReference>
<proteinExistence type="inferred from homology"/>
<feature type="region of interest" description="Disordered" evidence="7">
    <location>
        <begin position="154"/>
        <end position="202"/>
    </location>
</feature>
<gene>
    <name evidence="10" type="ORF">WJX73_010271</name>
</gene>
<dbReference type="InterPro" id="IPR001841">
    <property type="entry name" value="Znf_RING"/>
</dbReference>
<dbReference type="PANTHER" id="PTHR16079:SF4">
    <property type="entry name" value="E3 UBIQUITIN-PROTEIN LIGASE CHFR"/>
    <property type="match status" value="1"/>
</dbReference>
<dbReference type="SMART" id="SM00240">
    <property type="entry name" value="FHA"/>
    <property type="match status" value="1"/>
</dbReference>
<feature type="compositionally biased region" description="Low complexity" evidence="7">
    <location>
        <begin position="366"/>
        <end position="378"/>
    </location>
</feature>
<dbReference type="InterPro" id="IPR008984">
    <property type="entry name" value="SMAD_FHA_dom_sf"/>
</dbReference>
<keyword evidence="11" id="KW-1185">Reference proteome</keyword>
<dbReference type="Gene3D" id="2.60.200.20">
    <property type="match status" value="1"/>
</dbReference>
<dbReference type="SUPFAM" id="SSF57850">
    <property type="entry name" value="RING/U-box"/>
    <property type="match status" value="1"/>
</dbReference>
<dbReference type="EMBL" id="JALJOQ010000029">
    <property type="protein sequence ID" value="KAK9807980.1"/>
    <property type="molecule type" value="Genomic_DNA"/>
</dbReference>
<evidence type="ECO:0000259" key="9">
    <source>
        <dbReference type="PROSITE" id="PS50089"/>
    </source>
</evidence>
<evidence type="ECO:0000313" key="10">
    <source>
        <dbReference type="EMBL" id="KAK9807980.1"/>
    </source>
</evidence>
<dbReference type="PROSITE" id="PS00518">
    <property type="entry name" value="ZF_RING_1"/>
    <property type="match status" value="1"/>
</dbReference>
<evidence type="ECO:0000256" key="1">
    <source>
        <dbReference type="ARBA" id="ARBA00005797"/>
    </source>
</evidence>
<evidence type="ECO:0000256" key="6">
    <source>
        <dbReference type="PROSITE-ProRule" id="PRU00175"/>
    </source>
</evidence>
<keyword evidence="5" id="KW-0862">Zinc</keyword>
<dbReference type="CDD" id="cd00060">
    <property type="entry name" value="FHA"/>
    <property type="match status" value="1"/>
</dbReference>
<dbReference type="InterPro" id="IPR000253">
    <property type="entry name" value="FHA_dom"/>
</dbReference>
<feature type="region of interest" description="Disordered" evidence="7">
    <location>
        <begin position="356"/>
        <end position="378"/>
    </location>
</feature>
<dbReference type="Pfam" id="PF13639">
    <property type="entry name" value="zf-RING_2"/>
    <property type="match status" value="1"/>
</dbReference>
<dbReference type="InterPro" id="IPR013083">
    <property type="entry name" value="Znf_RING/FYVE/PHD"/>
</dbReference>
<organism evidence="10 11">
    <name type="scientific">Symbiochloris irregularis</name>
    <dbReference type="NCBI Taxonomy" id="706552"/>
    <lineage>
        <taxon>Eukaryota</taxon>
        <taxon>Viridiplantae</taxon>
        <taxon>Chlorophyta</taxon>
        <taxon>core chlorophytes</taxon>
        <taxon>Trebouxiophyceae</taxon>
        <taxon>Trebouxiales</taxon>
        <taxon>Trebouxiaceae</taxon>
        <taxon>Symbiochloris</taxon>
    </lineage>
</organism>
<evidence type="ECO:0000256" key="3">
    <source>
        <dbReference type="ARBA" id="ARBA00022723"/>
    </source>
</evidence>
<feature type="domain" description="RING-type" evidence="9">
    <location>
        <begin position="214"/>
        <end position="253"/>
    </location>
</feature>
<evidence type="ECO:0000256" key="7">
    <source>
        <dbReference type="SAM" id="MobiDB-lite"/>
    </source>
</evidence>
<dbReference type="PANTHER" id="PTHR16079">
    <property type="entry name" value="UBIQUITIN LIGASE PROTEIN CHFR"/>
    <property type="match status" value="1"/>
</dbReference>
<evidence type="ECO:0000256" key="2">
    <source>
        <dbReference type="ARBA" id="ARBA00017908"/>
    </source>
</evidence>
<evidence type="ECO:0000256" key="5">
    <source>
        <dbReference type="ARBA" id="ARBA00022833"/>
    </source>
</evidence>
<dbReference type="InterPro" id="IPR052256">
    <property type="entry name" value="E3_ubiquitin-ligase_CHFR"/>
</dbReference>
<feature type="domain" description="FHA" evidence="8">
    <location>
        <begin position="37"/>
        <end position="90"/>
    </location>
</feature>
<reference evidence="10 11" key="1">
    <citation type="journal article" date="2024" name="Nat. Commun.">
        <title>Phylogenomics reveals the evolutionary origins of lichenization in chlorophyte algae.</title>
        <authorList>
            <person name="Puginier C."/>
            <person name="Libourel C."/>
            <person name="Otte J."/>
            <person name="Skaloud P."/>
            <person name="Haon M."/>
            <person name="Grisel S."/>
            <person name="Petersen M."/>
            <person name="Berrin J.G."/>
            <person name="Delaux P.M."/>
            <person name="Dal Grande F."/>
            <person name="Keller J."/>
        </authorList>
    </citation>
    <scope>NUCLEOTIDE SEQUENCE [LARGE SCALE GENOMIC DNA]</scope>
    <source>
        <strain evidence="10 11">SAG 2036</strain>
    </source>
</reference>
<name>A0AAW1PHU3_9CHLO</name>
<accession>A0AAW1PHU3</accession>
<dbReference type="GO" id="GO:0005634">
    <property type="term" value="C:nucleus"/>
    <property type="evidence" value="ECO:0007669"/>
    <property type="project" value="TreeGrafter"/>
</dbReference>
<dbReference type="Proteomes" id="UP001465755">
    <property type="component" value="Unassembled WGS sequence"/>
</dbReference>
<dbReference type="GO" id="GO:0006511">
    <property type="term" value="P:ubiquitin-dependent protein catabolic process"/>
    <property type="evidence" value="ECO:0007669"/>
    <property type="project" value="TreeGrafter"/>
</dbReference>
<evidence type="ECO:0000259" key="8">
    <source>
        <dbReference type="PROSITE" id="PS50006"/>
    </source>
</evidence>
<dbReference type="PROSITE" id="PS50006">
    <property type="entry name" value="FHA_DOMAIN"/>
    <property type="match status" value="1"/>
</dbReference>
<dbReference type="AlphaFoldDB" id="A0AAW1PHU3"/>
<keyword evidence="3" id="KW-0479">Metal-binding</keyword>
<evidence type="ECO:0000313" key="11">
    <source>
        <dbReference type="Proteomes" id="UP001465755"/>
    </source>
</evidence>
<keyword evidence="4 6" id="KW-0863">Zinc-finger</keyword>
<dbReference type="GO" id="GO:0016567">
    <property type="term" value="P:protein ubiquitination"/>
    <property type="evidence" value="ECO:0007669"/>
    <property type="project" value="TreeGrafter"/>
</dbReference>
<comment type="similarity">
    <text evidence="1">Belongs to the CHFR family.</text>
</comment>
<feature type="compositionally biased region" description="Low complexity" evidence="7">
    <location>
        <begin position="187"/>
        <end position="198"/>
    </location>
</feature>
<sequence>MVLRFSHVQRDGQRLDNPASATFSVAELFRQGGPELLSVGRAPNSSWQLNSIAFPLLISRQHAFLGRLGDRLTIYDNSSLNGTYVNGQKLTSLVPRALNSGDVVTFGGPTVVHTDERGECTSTTDTPFMFRLEPASSSQSGRIRPLLLDLTADDDEVQTLSPSSQGRKRMRPSQAAAEEVTGPPAKSPAKAQAQAAASEGQGGVVDKLENDLECVICRDWMVAAHSFAPCGHTFCGLCLANWLQSKNTCPCCREKASGAPHRALLVDNIIASMIQPTLPPDEVKRREETNKKWQQQAEAVTAQWKRSMTKQFPHAHLPPADLPGFAITPDLAPMMRAFGLTFPPQSGYPAYLPDARRQPAPRSNVQQHRQAPRPQRPALCVEQTPRQDQMNTRVRCQDCNACFGAASARVRSTEGNGMRWLHLQCLPAHKWAGVSTTSIQGFNNIVPAEQARIRALVR</sequence>
<dbReference type="GO" id="GO:0008270">
    <property type="term" value="F:zinc ion binding"/>
    <property type="evidence" value="ECO:0007669"/>
    <property type="project" value="UniProtKB-KW"/>
</dbReference>
<dbReference type="InterPro" id="IPR017907">
    <property type="entry name" value="Znf_RING_CS"/>
</dbReference>
<evidence type="ECO:0000256" key="4">
    <source>
        <dbReference type="ARBA" id="ARBA00022771"/>
    </source>
</evidence>
<dbReference type="Gene3D" id="3.30.40.10">
    <property type="entry name" value="Zinc/RING finger domain, C3HC4 (zinc finger)"/>
    <property type="match status" value="1"/>
</dbReference>
<dbReference type="SUPFAM" id="SSF49879">
    <property type="entry name" value="SMAD/FHA domain"/>
    <property type="match status" value="1"/>
</dbReference>
<comment type="caution">
    <text evidence="10">The sequence shown here is derived from an EMBL/GenBank/DDBJ whole genome shotgun (WGS) entry which is preliminary data.</text>
</comment>
<dbReference type="PROSITE" id="PS50089">
    <property type="entry name" value="ZF_RING_2"/>
    <property type="match status" value="1"/>
</dbReference>